<dbReference type="InterPro" id="IPR006638">
    <property type="entry name" value="Elp3/MiaA/NifB-like_rSAM"/>
</dbReference>
<dbReference type="EMBL" id="JADGII010000001">
    <property type="protein sequence ID" value="MBF0635666.1"/>
    <property type="molecule type" value="Genomic_DNA"/>
</dbReference>
<dbReference type="InterPro" id="IPR007197">
    <property type="entry name" value="rSAM"/>
</dbReference>
<dbReference type="InterPro" id="IPR034530">
    <property type="entry name" value="HpnP-like"/>
</dbReference>
<dbReference type="InterPro" id="IPR034466">
    <property type="entry name" value="Methyltransferase_Class_B"/>
</dbReference>
<dbReference type="SFLD" id="SFLDG01123">
    <property type="entry name" value="methyltransferase_(Class_B)"/>
    <property type="match status" value="1"/>
</dbReference>
<dbReference type="Gene3D" id="3.80.30.20">
    <property type="entry name" value="tm_1862 like domain"/>
    <property type="match status" value="1"/>
</dbReference>
<gene>
    <name evidence="7" type="ORF">INT08_00530</name>
</gene>
<comment type="cofactor">
    <cofactor evidence="1">
        <name>[4Fe-4S] cluster</name>
        <dbReference type="ChEBI" id="CHEBI:49883"/>
    </cofactor>
</comment>
<evidence type="ECO:0000256" key="4">
    <source>
        <dbReference type="ARBA" id="ARBA00023004"/>
    </source>
</evidence>
<evidence type="ECO:0000259" key="6">
    <source>
        <dbReference type="PROSITE" id="PS51918"/>
    </source>
</evidence>
<dbReference type="PROSITE" id="PS51918">
    <property type="entry name" value="RADICAL_SAM"/>
    <property type="match status" value="1"/>
</dbReference>
<proteinExistence type="predicted"/>
<dbReference type="InterPro" id="IPR051198">
    <property type="entry name" value="BchE-like"/>
</dbReference>
<evidence type="ECO:0000313" key="8">
    <source>
        <dbReference type="Proteomes" id="UP000619838"/>
    </source>
</evidence>
<keyword evidence="2" id="KW-0949">S-adenosyl-L-methionine</keyword>
<dbReference type="InterPro" id="IPR023404">
    <property type="entry name" value="rSAM_horseshoe"/>
</dbReference>
<dbReference type="SFLD" id="SFLDG01082">
    <property type="entry name" value="B12-binding_domain_containing"/>
    <property type="match status" value="1"/>
</dbReference>
<feature type="domain" description="Radical SAM core" evidence="6">
    <location>
        <begin position="161"/>
        <end position="392"/>
    </location>
</feature>
<accession>A0ABR9XPD5</accession>
<sequence length="503" mass="57383">MNILLLYPEFPDTFWSFKHALKFIRKQASLPPLGLLTVSSMLPDTWQRKLVDLNTGDLTSNDLEWADMVFISAMAVQKSSAEELIARCRESAVLTVAGGPLFTSEPDVFPDVDHFVLNEAEITLPQFLDDLDKGQLKRFYRSDSFADIMDSPMPDWSLLTMKNYASMAIQFSRGCPYKCDFCNVTTLFGRKIRTKTSRQIIGELDALKQNGWQDSIFFVDDNFIAHKAYLKKELLPALIEWQATNRSTAKLYTECSINIADDPELMDLMVKAGFNQVFIGIETPDSSALEACGKQHNSSRDLLRDIKTIQRAGLEVQGGFIVGFDTDTPSIFRRQIEFIQQSGIVTAMVGMLQALPGTGLYERMKQEGRLRCSSTGDNADSTTNIVPKMDIDILRQGYRDMMTSLYSPENYYQRIKTLLQEYRPPKFRSRFRPDQLLALGRSMIALGIVGSERLHYWKMLIWTLFRQHRSLSLAITLSIYGHHFRKVCLLHLNREEDHAAEQA</sequence>
<dbReference type="Pfam" id="PF13282">
    <property type="entry name" value="DUF4070"/>
    <property type="match status" value="1"/>
</dbReference>
<dbReference type="SMART" id="SM00729">
    <property type="entry name" value="Elp3"/>
    <property type="match status" value="1"/>
</dbReference>
<comment type="caution">
    <text evidence="7">The sequence shown here is derived from an EMBL/GenBank/DDBJ whole genome shotgun (WGS) entry which is preliminary data.</text>
</comment>
<name>A0ABR9XPD5_9CHLB</name>
<reference evidence="7 8" key="1">
    <citation type="journal article" date="2020" name="Microorganisms">
        <title>Simultaneous Genome Sequencing of Prosthecochloris ethylica and Desulfuromonas acetoxidans within a Syntrophic Mixture Reveals Unique Pili and Protein Interactions.</title>
        <authorList>
            <person name="Kyndt J.A."/>
            <person name="Van Beeumen J.J."/>
            <person name="Meyer T.E."/>
        </authorList>
    </citation>
    <scope>NUCLEOTIDE SEQUENCE [LARGE SCALE GENOMIC DNA]</scope>
    <source>
        <strain evidence="7 8">N3</strain>
    </source>
</reference>
<evidence type="ECO:0000256" key="3">
    <source>
        <dbReference type="ARBA" id="ARBA00022723"/>
    </source>
</evidence>
<dbReference type="Proteomes" id="UP000619838">
    <property type="component" value="Unassembled WGS sequence"/>
</dbReference>
<keyword evidence="3" id="KW-0479">Metal-binding</keyword>
<dbReference type="Pfam" id="PF04055">
    <property type="entry name" value="Radical_SAM"/>
    <property type="match status" value="1"/>
</dbReference>
<dbReference type="PANTHER" id="PTHR43409:SF3">
    <property type="entry name" value="HYPOTHETICAL METHYLTRANSFERASE"/>
    <property type="match status" value="1"/>
</dbReference>
<protein>
    <submittedName>
        <fullName evidence="7">DUF4070 domain-containing protein</fullName>
    </submittedName>
</protein>
<organism evidence="7 8">
    <name type="scientific">Prosthecochloris ethylica</name>
    <dbReference type="NCBI Taxonomy" id="2743976"/>
    <lineage>
        <taxon>Bacteria</taxon>
        <taxon>Pseudomonadati</taxon>
        <taxon>Chlorobiota</taxon>
        <taxon>Chlorobiia</taxon>
        <taxon>Chlorobiales</taxon>
        <taxon>Chlorobiaceae</taxon>
        <taxon>Prosthecochloris</taxon>
    </lineage>
</organism>
<dbReference type="InterPro" id="IPR058240">
    <property type="entry name" value="rSAM_sf"/>
</dbReference>
<keyword evidence="5" id="KW-0411">Iron-sulfur</keyword>
<evidence type="ECO:0000256" key="1">
    <source>
        <dbReference type="ARBA" id="ARBA00001966"/>
    </source>
</evidence>
<dbReference type="Gene3D" id="3.40.50.280">
    <property type="entry name" value="Cobalamin-binding domain"/>
    <property type="match status" value="1"/>
</dbReference>
<evidence type="ECO:0000256" key="2">
    <source>
        <dbReference type="ARBA" id="ARBA00022691"/>
    </source>
</evidence>
<evidence type="ECO:0000256" key="5">
    <source>
        <dbReference type="ARBA" id="ARBA00023014"/>
    </source>
</evidence>
<evidence type="ECO:0000313" key="7">
    <source>
        <dbReference type="EMBL" id="MBF0635666.1"/>
    </source>
</evidence>
<dbReference type="RefSeq" id="WP_175186880.1">
    <property type="nucleotide sequence ID" value="NZ_JABVZQ010000002.1"/>
</dbReference>
<dbReference type="PANTHER" id="PTHR43409">
    <property type="entry name" value="ANAEROBIC MAGNESIUM-PROTOPORPHYRIN IX MONOMETHYL ESTER CYCLASE-RELATED"/>
    <property type="match status" value="1"/>
</dbReference>
<dbReference type="CDD" id="cd01335">
    <property type="entry name" value="Radical_SAM"/>
    <property type="match status" value="1"/>
</dbReference>
<dbReference type="SFLD" id="SFLDS00029">
    <property type="entry name" value="Radical_SAM"/>
    <property type="match status" value="1"/>
</dbReference>
<dbReference type="SUPFAM" id="SSF102114">
    <property type="entry name" value="Radical SAM enzymes"/>
    <property type="match status" value="1"/>
</dbReference>
<keyword evidence="8" id="KW-1185">Reference proteome</keyword>
<dbReference type="SFLD" id="SFLDF00303">
    <property type="entry name" value="hopanoid_C2-methyltransferase"/>
    <property type="match status" value="1"/>
</dbReference>
<keyword evidence="4" id="KW-0408">Iron</keyword>
<dbReference type="InterPro" id="IPR025274">
    <property type="entry name" value="DUF4070"/>
</dbReference>